<dbReference type="EMBL" id="QPJT01000049">
    <property type="protein sequence ID" value="RCX07805.1"/>
    <property type="molecule type" value="Genomic_DNA"/>
</dbReference>
<evidence type="ECO:0000313" key="1">
    <source>
        <dbReference type="EMBL" id="RCX07805.1"/>
    </source>
</evidence>
<dbReference type="AlphaFoldDB" id="A0A369AFB4"/>
<name>A0A369AFB4_9FIRM</name>
<comment type="caution">
    <text evidence="1">The sequence shown here is derived from an EMBL/GenBank/DDBJ whole genome shotgun (WGS) entry which is preliminary data.</text>
</comment>
<organism evidence="1 2">
    <name type="scientific">Anaerobacterium chartisolvens</name>
    <dbReference type="NCBI Taxonomy" id="1297424"/>
    <lineage>
        <taxon>Bacteria</taxon>
        <taxon>Bacillati</taxon>
        <taxon>Bacillota</taxon>
        <taxon>Clostridia</taxon>
        <taxon>Eubacteriales</taxon>
        <taxon>Oscillospiraceae</taxon>
        <taxon>Anaerobacterium</taxon>
    </lineage>
</organism>
<dbReference type="Proteomes" id="UP000253034">
    <property type="component" value="Unassembled WGS sequence"/>
</dbReference>
<proteinExistence type="predicted"/>
<sequence>MEDKIFDLMSKMYWKLTDFRKEAKQGIKIQVIEGCRK</sequence>
<gene>
    <name evidence="1" type="ORF">DFR58_1494</name>
</gene>
<keyword evidence="2" id="KW-1185">Reference proteome</keyword>
<protein>
    <submittedName>
        <fullName evidence="1">Uncharacterized protein</fullName>
    </submittedName>
</protein>
<reference evidence="1 2" key="1">
    <citation type="submission" date="2018-07" db="EMBL/GenBank/DDBJ databases">
        <title>Genomic Encyclopedia of Type Strains, Phase IV (KMG-IV): sequencing the most valuable type-strain genomes for metagenomic binning, comparative biology and taxonomic classification.</title>
        <authorList>
            <person name="Goeker M."/>
        </authorList>
    </citation>
    <scope>NUCLEOTIDE SEQUENCE [LARGE SCALE GENOMIC DNA]</scope>
    <source>
        <strain evidence="1 2">DSM 27016</strain>
    </source>
</reference>
<accession>A0A369AFB4</accession>
<evidence type="ECO:0000313" key="2">
    <source>
        <dbReference type="Proteomes" id="UP000253034"/>
    </source>
</evidence>